<dbReference type="OrthoDB" id="2622664at2"/>
<accession>A0A6L3V6E3</accession>
<proteinExistence type="predicted"/>
<dbReference type="EMBL" id="WBOS01000003">
    <property type="protein sequence ID" value="KAB2336816.1"/>
    <property type="molecule type" value="Genomic_DNA"/>
</dbReference>
<dbReference type="AlphaFoldDB" id="A0A6L3V6E3"/>
<organism evidence="2 3">
    <name type="scientific">Cytobacillus depressus</name>
    <dbReference type="NCBI Taxonomy" id="1602942"/>
    <lineage>
        <taxon>Bacteria</taxon>
        <taxon>Bacillati</taxon>
        <taxon>Bacillota</taxon>
        <taxon>Bacilli</taxon>
        <taxon>Bacillales</taxon>
        <taxon>Bacillaceae</taxon>
        <taxon>Cytobacillus</taxon>
    </lineage>
</organism>
<evidence type="ECO:0000256" key="1">
    <source>
        <dbReference type="SAM" id="Phobius"/>
    </source>
</evidence>
<keyword evidence="1" id="KW-0472">Membrane</keyword>
<keyword evidence="3" id="KW-1185">Reference proteome</keyword>
<feature type="transmembrane region" description="Helical" evidence="1">
    <location>
        <begin position="49"/>
        <end position="77"/>
    </location>
</feature>
<protein>
    <submittedName>
        <fullName evidence="2">Uncharacterized protein</fullName>
    </submittedName>
</protein>
<feature type="transmembrane region" description="Helical" evidence="1">
    <location>
        <begin position="9"/>
        <end position="29"/>
    </location>
</feature>
<keyword evidence="1" id="KW-0812">Transmembrane</keyword>
<comment type="caution">
    <text evidence="2">The sequence shown here is derived from an EMBL/GenBank/DDBJ whole genome shotgun (WGS) entry which is preliminary data.</text>
</comment>
<sequence>MPLNGYKFVFVKIITAIVSAIVFSLASSWKGYTPISERGSDIGYYSFGGLFAFNFVPSIFTFFILGALLSPIVDGIVIKRFELKGIKGILTVIFAYVLLGVISGVLVSIFFLEIGFIFNFIFMAVVSSMIFLFFQTVLQFGLLKIAKRNKISY</sequence>
<reference evidence="2 3" key="1">
    <citation type="journal article" date="2016" name="Antonie Van Leeuwenhoek">
        <title>Bacillus depressus sp. nov., isolated from soil of a sunflower field.</title>
        <authorList>
            <person name="Wei X."/>
            <person name="Xin D."/>
            <person name="Xin Y."/>
            <person name="Zhang H."/>
            <person name="Wang T."/>
            <person name="Zhang J."/>
        </authorList>
    </citation>
    <scope>NUCLEOTIDE SEQUENCE [LARGE SCALE GENOMIC DNA]</scope>
    <source>
        <strain evidence="2 3">BZ1</strain>
    </source>
</reference>
<evidence type="ECO:0000313" key="3">
    <source>
        <dbReference type="Proteomes" id="UP000481030"/>
    </source>
</evidence>
<evidence type="ECO:0000313" key="2">
    <source>
        <dbReference type="EMBL" id="KAB2336816.1"/>
    </source>
</evidence>
<name>A0A6L3V6E3_9BACI</name>
<dbReference type="RefSeq" id="WP_151534773.1">
    <property type="nucleotide sequence ID" value="NZ_WBOS01000003.1"/>
</dbReference>
<dbReference type="Proteomes" id="UP000481030">
    <property type="component" value="Unassembled WGS sequence"/>
</dbReference>
<gene>
    <name evidence="2" type="ORF">F7731_10750</name>
</gene>
<keyword evidence="1" id="KW-1133">Transmembrane helix</keyword>
<feature type="transmembrane region" description="Helical" evidence="1">
    <location>
        <begin position="117"/>
        <end position="143"/>
    </location>
</feature>
<feature type="transmembrane region" description="Helical" evidence="1">
    <location>
        <begin position="89"/>
        <end position="111"/>
    </location>
</feature>